<organism evidence="1 2">
    <name type="scientific">Pseudomonas indica</name>
    <dbReference type="NCBI Taxonomy" id="137658"/>
    <lineage>
        <taxon>Bacteria</taxon>
        <taxon>Pseudomonadati</taxon>
        <taxon>Pseudomonadota</taxon>
        <taxon>Gammaproteobacteria</taxon>
        <taxon>Pseudomonadales</taxon>
        <taxon>Pseudomonadaceae</taxon>
        <taxon>Pseudomonas</taxon>
    </lineage>
</organism>
<gene>
    <name evidence="1" type="ORF">SAMN05216186_12229</name>
</gene>
<evidence type="ECO:0000313" key="2">
    <source>
        <dbReference type="Proteomes" id="UP000198706"/>
    </source>
</evidence>
<dbReference type="AlphaFoldDB" id="A0A1G9KFK1"/>
<proteinExistence type="predicted"/>
<keyword evidence="2" id="KW-1185">Reference proteome</keyword>
<dbReference type="EMBL" id="FNFD01000022">
    <property type="protein sequence ID" value="SDL48284.1"/>
    <property type="molecule type" value="Genomic_DNA"/>
</dbReference>
<sequence>MDAEHAQATPSQIALLANILALSTRNMTAISAMLAQLAALLAKSRDLHLQNAAQGMLDQITTLGADLDMQWDLIQSLERFCPLLARTPPARTALVTEITLTDLPKPQR</sequence>
<evidence type="ECO:0000313" key="1">
    <source>
        <dbReference type="EMBL" id="SDL48284.1"/>
    </source>
</evidence>
<name>A0A1G9KFK1_9PSED</name>
<dbReference type="RefSeq" id="WP_084339070.1">
    <property type="nucleotide sequence ID" value="NZ_CBKZNZ010000057.1"/>
</dbReference>
<dbReference type="OrthoDB" id="6903998at2"/>
<protein>
    <submittedName>
        <fullName evidence="1">Uncharacterized protein</fullName>
    </submittedName>
</protein>
<dbReference type="Proteomes" id="UP000198706">
    <property type="component" value="Unassembled WGS sequence"/>
</dbReference>
<accession>A0A1G9KFK1</accession>
<reference evidence="1 2" key="1">
    <citation type="submission" date="2016-10" db="EMBL/GenBank/DDBJ databases">
        <authorList>
            <person name="de Groot N.N."/>
        </authorList>
    </citation>
    <scope>NUCLEOTIDE SEQUENCE [LARGE SCALE GENOMIC DNA]</scope>
    <source>
        <strain evidence="1 2">JCM 21544</strain>
    </source>
</reference>
<dbReference type="STRING" id="137658.SAMN05216186_12229"/>